<protein>
    <recommendedName>
        <fullName evidence="7">Rhamnogalacturonase A/B/Epimerase-like pectate lyase domain-containing protein</fullName>
    </recommendedName>
</protein>
<dbReference type="OrthoDB" id="6709892at2759"/>
<keyword evidence="2 5" id="KW-0378">Hydrolase</keyword>
<keyword evidence="9" id="KW-1185">Reference proteome</keyword>
<evidence type="ECO:0000256" key="4">
    <source>
        <dbReference type="PROSITE-ProRule" id="PRU10052"/>
    </source>
</evidence>
<keyword evidence="3 5" id="KW-0326">Glycosidase</keyword>
<dbReference type="GO" id="GO:0005975">
    <property type="term" value="P:carbohydrate metabolic process"/>
    <property type="evidence" value="ECO:0007669"/>
    <property type="project" value="InterPro"/>
</dbReference>
<dbReference type="PROSITE" id="PS00502">
    <property type="entry name" value="POLYGALACTURONASE"/>
    <property type="match status" value="1"/>
</dbReference>
<evidence type="ECO:0000313" key="9">
    <source>
        <dbReference type="Proteomes" id="UP000410492"/>
    </source>
</evidence>
<name>A0A653BGC4_CALMS</name>
<evidence type="ECO:0000259" key="7">
    <source>
        <dbReference type="Pfam" id="PF12708"/>
    </source>
</evidence>
<dbReference type="GO" id="GO:0004650">
    <property type="term" value="F:polygalacturonase activity"/>
    <property type="evidence" value="ECO:0007669"/>
    <property type="project" value="InterPro"/>
</dbReference>
<evidence type="ECO:0000256" key="2">
    <source>
        <dbReference type="ARBA" id="ARBA00022801"/>
    </source>
</evidence>
<feature type="chain" id="PRO_5024987015" description="Rhamnogalacturonase A/B/Epimerase-like pectate lyase domain-containing protein" evidence="6">
    <location>
        <begin position="20"/>
        <end position="401"/>
    </location>
</feature>
<dbReference type="SMART" id="SM00710">
    <property type="entry name" value="PbH1"/>
    <property type="match status" value="7"/>
</dbReference>
<dbReference type="InterPro" id="IPR012334">
    <property type="entry name" value="Pectin_lyas_fold"/>
</dbReference>
<dbReference type="PANTHER" id="PTHR31339:SF9">
    <property type="entry name" value="PLASMIN AND FIBRONECTIN-BINDING PROTEIN A"/>
    <property type="match status" value="1"/>
</dbReference>
<dbReference type="EMBL" id="CAACVG010000871">
    <property type="protein sequence ID" value="VEN34628.1"/>
    <property type="molecule type" value="Genomic_DNA"/>
</dbReference>
<gene>
    <name evidence="8" type="ORF">CALMAC_LOCUS758</name>
</gene>
<evidence type="ECO:0000256" key="3">
    <source>
        <dbReference type="ARBA" id="ARBA00023295"/>
    </source>
</evidence>
<keyword evidence="6" id="KW-0732">Signal</keyword>
<evidence type="ECO:0000256" key="1">
    <source>
        <dbReference type="ARBA" id="ARBA00008834"/>
    </source>
</evidence>
<dbReference type="Proteomes" id="UP000410492">
    <property type="component" value="Unassembled WGS sequence"/>
</dbReference>
<feature type="domain" description="Rhamnogalacturonase A/B/Epimerase-like pectate lyase" evidence="7">
    <location>
        <begin position="24"/>
        <end position="74"/>
    </location>
</feature>
<dbReference type="Gene3D" id="2.160.20.10">
    <property type="entry name" value="Single-stranded right-handed beta-helix, Pectin lyase-like"/>
    <property type="match status" value="1"/>
</dbReference>
<dbReference type="InterPro" id="IPR006626">
    <property type="entry name" value="PbH1"/>
</dbReference>
<evidence type="ECO:0000256" key="5">
    <source>
        <dbReference type="RuleBase" id="RU361169"/>
    </source>
</evidence>
<dbReference type="Pfam" id="PF12708">
    <property type="entry name" value="Pect-lyase_RHGA_epim"/>
    <property type="match status" value="1"/>
</dbReference>
<dbReference type="PANTHER" id="PTHR31339">
    <property type="entry name" value="PECTIN LYASE-RELATED"/>
    <property type="match status" value="1"/>
</dbReference>
<sequence length="401" mass="43531">MNALIIIVHLIIVVGPATFASVYDVTQYGADPTGRLPSTEAIAAAINAAAAKNGGTVHFPRGQYSTGPIELKSGIYVDFADGCQITFLDDPKLYPALTVKLPDGRMRHLPYTPLIRGMGTNNIHIRGNAVIDGQGPIWWDRLHPPSSRPESIHIWASNDIVLESFHIQNSPMFNVHIVDSNNIEINGISIRNPPDYHGKGPNTDGINLNSVQNVHIANVNVATGDDCIALNGNTDSRGKKPTQNILIENSHMTAGHGGVSIGSVTSGGLRNITVRNCYFNNTVRGLFIKTNRKRGGTITDIHYHDIVMTNVQKEGIAISTMYDDKDYSKKPITATTPIINNIDYNNIRGTCGRNTIMLVGLPESPVESITINGFDVTSKKGVLLNNTRNIIINGKLQLDSV</sequence>
<reference evidence="8 9" key="1">
    <citation type="submission" date="2019-01" db="EMBL/GenBank/DDBJ databases">
        <authorList>
            <person name="Sayadi A."/>
        </authorList>
    </citation>
    <scope>NUCLEOTIDE SEQUENCE [LARGE SCALE GENOMIC DNA]</scope>
</reference>
<organism evidence="8 9">
    <name type="scientific">Callosobruchus maculatus</name>
    <name type="common">Southern cowpea weevil</name>
    <name type="synonym">Pulse bruchid</name>
    <dbReference type="NCBI Taxonomy" id="64391"/>
    <lineage>
        <taxon>Eukaryota</taxon>
        <taxon>Metazoa</taxon>
        <taxon>Ecdysozoa</taxon>
        <taxon>Arthropoda</taxon>
        <taxon>Hexapoda</taxon>
        <taxon>Insecta</taxon>
        <taxon>Pterygota</taxon>
        <taxon>Neoptera</taxon>
        <taxon>Endopterygota</taxon>
        <taxon>Coleoptera</taxon>
        <taxon>Polyphaga</taxon>
        <taxon>Cucujiformia</taxon>
        <taxon>Chrysomeloidea</taxon>
        <taxon>Chrysomelidae</taxon>
        <taxon>Bruchinae</taxon>
        <taxon>Bruchini</taxon>
        <taxon>Callosobruchus</taxon>
    </lineage>
</organism>
<feature type="active site" evidence="4">
    <location>
        <position position="256"/>
    </location>
</feature>
<feature type="signal peptide" evidence="6">
    <location>
        <begin position="1"/>
        <end position="19"/>
    </location>
</feature>
<comment type="similarity">
    <text evidence="1 5">Belongs to the glycosyl hydrolase 28 family.</text>
</comment>
<dbReference type="Pfam" id="PF00295">
    <property type="entry name" value="Glyco_hydro_28"/>
    <property type="match status" value="1"/>
</dbReference>
<evidence type="ECO:0000313" key="8">
    <source>
        <dbReference type="EMBL" id="VEN34628.1"/>
    </source>
</evidence>
<accession>A0A653BGC4</accession>
<dbReference type="SUPFAM" id="SSF51126">
    <property type="entry name" value="Pectin lyase-like"/>
    <property type="match status" value="1"/>
</dbReference>
<proteinExistence type="inferred from homology"/>
<evidence type="ECO:0000256" key="6">
    <source>
        <dbReference type="SAM" id="SignalP"/>
    </source>
</evidence>
<dbReference type="InterPro" id="IPR011050">
    <property type="entry name" value="Pectin_lyase_fold/virulence"/>
</dbReference>
<dbReference type="AlphaFoldDB" id="A0A653BGC4"/>
<dbReference type="InterPro" id="IPR024535">
    <property type="entry name" value="RHGA/B-epi-like_pectate_lyase"/>
</dbReference>
<dbReference type="InterPro" id="IPR000743">
    <property type="entry name" value="Glyco_hydro_28"/>
</dbReference>
<dbReference type="InterPro" id="IPR051801">
    <property type="entry name" value="GH28_Enzymes"/>
</dbReference>